<evidence type="ECO:0000256" key="5">
    <source>
        <dbReference type="ARBA" id="ARBA00023319"/>
    </source>
</evidence>
<feature type="domain" description="Ig-like" evidence="8">
    <location>
        <begin position="8"/>
        <end position="112"/>
    </location>
</feature>
<evidence type="ECO:0000256" key="1">
    <source>
        <dbReference type="ARBA" id="ARBA00022729"/>
    </source>
</evidence>
<feature type="chain" id="PRO_5043574548" description="Ig-like domain-containing protein" evidence="7">
    <location>
        <begin position="21"/>
        <end position="112"/>
    </location>
</feature>
<dbReference type="GO" id="GO:0002250">
    <property type="term" value="P:adaptive immune response"/>
    <property type="evidence" value="ECO:0007669"/>
    <property type="project" value="UniProtKB-KW"/>
</dbReference>
<dbReference type="PANTHER" id="PTHR19343:SF13">
    <property type="entry name" value="T CELL RECEPTOR ALPHA VARIABLE 21"/>
    <property type="match status" value="1"/>
</dbReference>
<gene>
    <name evidence="9" type="ORF">GDO81_001854</name>
</gene>
<evidence type="ECO:0000259" key="8">
    <source>
        <dbReference type="PROSITE" id="PS50835"/>
    </source>
</evidence>
<dbReference type="AlphaFoldDB" id="A0AAV7DGM3"/>
<evidence type="ECO:0000256" key="4">
    <source>
        <dbReference type="ARBA" id="ARBA00023170"/>
    </source>
</evidence>
<feature type="signal peptide" evidence="7">
    <location>
        <begin position="1"/>
        <end position="20"/>
    </location>
</feature>
<keyword evidence="10" id="KW-1185">Reference proteome</keyword>
<keyword evidence="3" id="KW-1064">Adaptive immunity</keyword>
<keyword evidence="2" id="KW-0391">Immunity</keyword>
<keyword evidence="4" id="KW-0675">Receptor</keyword>
<evidence type="ECO:0000313" key="9">
    <source>
        <dbReference type="EMBL" id="KAG8596328.1"/>
    </source>
</evidence>
<organism evidence="9 10">
    <name type="scientific">Engystomops pustulosus</name>
    <name type="common">Tungara frog</name>
    <name type="synonym">Physalaemus pustulosus</name>
    <dbReference type="NCBI Taxonomy" id="76066"/>
    <lineage>
        <taxon>Eukaryota</taxon>
        <taxon>Metazoa</taxon>
        <taxon>Chordata</taxon>
        <taxon>Craniata</taxon>
        <taxon>Vertebrata</taxon>
        <taxon>Euteleostomi</taxon>
        <taxon>Amphibia</taxon>
        <taxon>Batrachia</taxon>
        <taxon>Anura</taxon>
        <taxon>Neobatrachia</taxon>
        <taxon>Hyloidea</taxon>
        <taxon>Leptodactylidae</taxon>
        <taxon>Leiuperinae</taxon>
        <taxon>Engystomops</taxon>
    </lineage>
</organism>
<dbReference type="GO" id="GO:0042101">
    <property type="term" value="C:T cell receptor complex"/>
    <property type="evidence" value="ECO:0007669"/>
    <property type="project" value="UniProtKB-KW"/>
</dbReference>
<proteinExistence type="predicted"/>
<dbReference type="InterPro" id="IPR007110">
    <property type="entry name" value="Ig-like_dom"/>
</dbReference>
<keyword evidence="5" id="KW-0393">Immunoglobulin domain</keyword>
<dbReference type="InterPro" id="IPR013783">
    <property type="entry name" value="Ig-like_fold"/>
</dbReference>
<dbReference type="Proteomes" id="UP000824782">
    <property type="component" value="Unassembled WGS sequence"/>
</dbReference>
<dbReference type="InterPro" id="IPR036179">
    <property type="entry name" value="Ig-like_dom_sf"/>
</dbReference>
<evidence type="ECO:0000256" key="2">
    <source>
        <dbReference type="ARBA" id="ARBA00022859"/>
    </source>
</evidence>
<dbReference type="Pfam" id="PF07686">
    <property type="entry name" value="V-set"/>
    <property type="match status" value="1"/>
</dbReference>
<dbReference type="PROSITE" id="PS50835">
    <property type="entry name" value="IG_LIKE"/>
    <property type="match status" value="1"/>
</dbReference>
<name>A0AAV7DGM3_ENGPU</name>
<evidence type="ECO:0000313" key="10">
    <source>
        <dbReference type="Proteomes" id="UP000824782"/>
    </source>
</evidence>
<keyword evidence="1 7" id="KW-0732">Signal</keyword>
<accession>A0AAV7DGM3</accession>
<dbReference type="PANTHER" id="PTHR19343">
    <property type="entry name" value="T CELL RECEPTOR ALPHA VARIABLE 1-2"/>
    <property type="match status" value="1"/>
</dbReference>
<protein>
    <recommendedName>
        <fullName evidence="8">Ig-like domain-containing protein</fullName>
    </recommendedName>
</protein>
<dbReference type="GO" id="GO:0042605">
    <property type="term" value="F:peptide antigen binding"/>
    <property type="evidence" value="ECO:0007669"/>
    <property type="project" value="TreeGrafter"/>
</dbReference>
<sequence>MKAAMKTPALFIILLAGVLGQYSVHQDLYIFVTEGAAVQIICNYTGTEYSLQWYQRVSGHKIQPLLILRTNGYESLKRFTSFLDTKKKFTFLYINQTRMEDSAVYYCALEAL</sequence>
<dbReference type="EMBL" id="WNYA01000001">
    <property type="protein sequence ID" value="KAG8596328.1"/>
    <property type="molecule type" value="Genomic_DNA"/>
</dbReference>
<dbReference type="SUPFAM" id="SSF48726">
    <property type="entry name" value="Immunoglobulin"/>
    <property type="match status" value="1"/>
</dbReference>
<evidence type="ECO:0000256" key="6">
    <source>
        <dbReference type="ARBA" id="ARBA00043266"/>
    </source>
</evidence>
<keyword evidence="6" id="KW-1279">T cell receptor</keyword>
<evidence type="ECO:0000256" key="7">
    <source>
        <dbReference type="SAM" id="SignalP"/>
    </source>
</evidence>
<reference evidence="9" key="1">
    <citation type="thesis" date="2020" institute="ProQuest LLC" country="789 East Eisenhower Parkway, Ann Arbor, MI, USA">
        <title>Comparative Genomics and Chromosome Evolution.</title>
        <authorList>
            <person name="Mudd A.B."/>
        </authorList>
    </citation>
    <scope>NUCLEOTIDE SEQUENCE</scope>
    <source>
        <strain evidence="9">237g6f4</strain>
        <tissue evidence="9">Blood</tissue>
    </source>
</reference>
<dbReference type="InterPro" id="IPR051006">
    <property type="entry name" value="TCR_variable_domain"/>
</dbReference>
<comment type="caution">
    <text evidence="9">The sequence shown here is derived from an EMBL/GenBank/DDBJ whole genome shotgun (WGS) entry which is preliminary data.</text>
</comment>
<dbReference type="Gene3D" id="2.60.40.10">
    <property type="entry name" value="Immunoglobulins"/>
    <property type="match status" value="1"/>
</dbReference>
<evidence type="ECO:0000256" key="3">
    <source>
        <dbReference type="ARBA" id="ARBA00023130"/>
    </source>
</evidence>
<dbReference type="InterPro" id="IPR013106">
    <property type="entry name" value="Ig_V-set"/>
</dbReference>